<name>M1ZBM1_9FIRM</name>
<feature type="transmembrane region" description="Helical" evidence="1">
    <location>
        <begin position="12"/>
        <end position="32"/>
    </location>
</feature>
<evidence type="ECO:0000313" key="2">
    <source>
        <dbReference type="EMBL" id="SHD76961.1"/>
    </source>
</evidence>
<dbReference type="RefSeq" id="WP_005585413.1">
    <property type="nucleotide sequence ID" value="NZ_LT669839.1"/>
</dbReference>
<gene>
    <name evidence="2" type="ORF">CUESP1_1597</name>
</gene>
<keyword evidence="1" id="KW-1133">Transmembrane helix</keyword>
<proteinExistence type="predicted"/>
<reference evidence="2 3" key="1">
    <citation type="submission" date="2016-11" db="EMBL/GenBank/DDBJ databases">
        <authorList>
            <person name="Manzoor S."/>
        </authorList>
    </citation>
    <scope>NUCLEOTIDE SEQUENCE [LARGE SCALE GENOMIC DNA]</scope>
    <source>
        <strain evidence="2">Clostridium ultunense strain Esp</strain>
    </source>
</reference>
<evidence type="ECO:0000256" key="1">
    <source>
        <dbReference type="SAM" id="Phobius"/>
    </source>
</evidence>
<dbReference type="AlphaFoldDB" id="M1ZBM1"/>
<keyword evidence="1" id="KW-0472">Membrane</keyword>
<keyword evidence="3" id="KW-1185">Reference proteome</keyword>
<feature type="transmembrane region" description="Helical" evidence="1">
    <location>
        <begin position="38"/>
        <end position="55"/>
    </location>
</feature>
<sequence length="56" mass="6632">MKRFYYRYRRKSRKIIGVVLGIIGMLIIINIIPIEILFLLIGIILVIMGFLILRIK</sequence>
<dbReference type="Proteomes" id="UP000245423">
    <property type="component" value="Chromosome 1"/>
</dbReference>
<keyword evidence="1" id="KW-0812">Transmembrane</keyword>
<accession>M1ZBM1</accession>
<protein>
    <submittedName>
        <fullName evidence="2">Uncharacterized protein</fullName>
    </submittedName>
</protein>
<organism evidence="2 3">
    <name type="scientific">[Clostridium] ultunense Esp</name>
    <dbReference type="NCBI Taxonomy" id="1288971"/>
    <lineage>
        <taxon>Bacteria</taxon>
        <taxon>Bacillati</taxon>
        <taxon>Bacillota</taxon>
        <taxon>Tissierellia</taxon>
        <taxon>Tissierellales</taxon>
        <taxon>Tepidimicrobiaceae</taxon>
        <taxon>Schnuerera</taxon>
    </lineage>
</organism>
<dbReference type="EMBL" id="LT669839">
    <property type="protein sequence ID" value="SHD76961.1"/>
    <property type="molecule type" value="Genomic_DNA"/>
</dbReference>
<evidence type="ECO:0000313" key="3">
    <source>
        <dbReference type="Proteomes" id="UP000245423"/>
    </source>
</evidence>
<dbReference type="HOGENOM" id="CLU_3006370_0_0_9"/>